<accession>A0A087BN81</accession>
<proteinExistence type="predicted"/>
<dbReference type="RefSeq" id="WP_051913496.1">
    <property type="nucleotide sequence ID" value="NZ_JGZD01000009.1"/>
</dbReference>
<reference evidence="3 4" key="1">
    <citation type="submission" date="2014-03" db="EMBL/GenBank/DDBJ databases">
        <title>Genomics of Bifidobacteria.</title>
        <authorList>
            <person name="Ventura M."/>
            <person name="Milani C."/>
            <person name="Lugli G.A."/>
        </authorList>
    </citation>
    <scope>NUCLEOTIDE SEQUENCE [LARGE SCALE GENOMIC DNA]</scope>
    <source>
        <strain evidence="3 4">LMG 11592</strain>
    </source>
</reference>
<dbReference type="EMBL" id="JGZD01000009">
    <property type="protein sequence ID" value="KFI72481.1"/>
    <property type="molecule type" value="Genomic_DNA"/>
</dbReference>
<sequence length="188" mass="19457">MVNSSRARAHGVDVVARRRDGGIAGLRVIALMAIAVIVIMALGVLCMTERAMADESTPSRSSDSSSGSASSSASSSSDSASASLNDSITDTENLLGSDFSRVSDAITETRKTTGVSVRLLYVAHFPEGKKTASWAANLLNSLEPPSNTVMLAVGSDDGSLVVAVSSNSDSCCAARAAWTRCRMRPPSL</sequence>
<keyword evidence="2" id="KW-0472">Membrane</keyword>
<gene>
    <name evidence="3" type="ORF">BMIN_0376</name>
</gene>
<dbReference type="AlphaFoldDB" id="A0A087BN81"/>
<dbReference type="Proteomes" id="UP000029014">
    <property type="component" value="Unassembled WGS sequence"/>
</dbReference>
<dbReference type="Gene3D" id="3.10.310.50">
    <property type="match status" value="1"/>
</dbReference>
<dbReference type="STRING" id="1693.BMIN_0376"/>
<organism evidence="3 4">
    <name type="scientific">Bifidobacterium minimum</name>
    <dbReference type="NCBI Taxonomy" id="1693"/>
    <lineage>
        <taxon>Bacteria</taxon>
        <taxon>Bacillati</taxon>
        <taxon>Actinomycetota</taxon>
        <taxon>Actinomycetes</taxon>
        <taxon>Bifidobacteriales</taxon>
        <taxon>Bifidobacteriaceae</taxon>
        <taxon>Bifidobacterium</taxon>
    </lineage>
</organism>
<protein>
    <recommendedName>
        <fullName evidence="5">TPM domain-containing protein</fullName>
    </recommendedName>
</protein>
<feature type="transmembrane region" description="Helical" evidence="2">
    <location>
        <begin position="24"/>
        <end position="45"/>
    </location>
</feature>
<evidence type="ECO:0008006" key="5">
    <source>
        <dbReference type="Google" id="ProtNLM"/>
    </source>
</evidence>
<keyword evidence="2" id="KW-1133">Transmembrane helix</keyword>
<evidence type="ECO:0000256" key="2">
    <source>
        <dbReference type="SAM" id="Phobius"/>
    </source>
</evidence>
<feature type="region of interest" description="Disordered" evidence="1">
    <location>
        <begin position="55"/>
        <end position="84"/>
    </location>
</feature>
<evidence type="ECO:0000313" key="3">
    <source>
        <dbReference type="EMBL" id="KFI72481.1"/>
    </source>
</evidence>
<name>A0A087BN81_9BIFI</name>
<evidence type="ECO:0000256" key="1">
    <source>
        <dbReference type="SAM" id="MobiDB-lite"/>
    </source>
</evidence>
<evidence type="ECO:0000313" key="4">
    <source>
        <dbReference type="Proteomes" id="UP000029014"/>
    </source>
</evidence>
<keyword evidence="2" id="KW-0812">Transmembrane</keyword>
<comment type="caution">
    <text evidence="3">The sequence shown here is derived from an EMBL/GenBank/DDBJ whole genome shotgun (WGS) entry which is preliminary data.</text>
</comment>
<dbReference type="eggNOG" id="ENOG5031Y3Y">
    <property type="taxonomic scope" value="Bacteria"/>
</dbReference>
<keyword evidence="4" id="KW-1185">Reference proteome</keyword>